<accession>A0A6H5GP79</accession>
<dbReference type="EMBL" id="CADCXU010013539">
    <property type="protein sequence ID" value="CAB0003636.1"/>
    <property type="molecule type" value="Genomic_DNA"/>
</dbReference>
<evidence type="ECO:0000313" key="2">
    <source>
        <dbReference type="Proteomes" id="UP000479000"/>
    </source>
</evidence>
<dbReference type="Proteomes" id="UP000479000">
    <property type="component" value="Unassembled WGS sequence"/>
</dbReference>
<proteinExistence type="predicted"/>
<reference evidence="1 2" key="1">
    <citation type="submission" date="2020-02" db="EMBL/GenBank/DDBJ databases">
        <authorList>
            <person name="Ferguson B K."/>
        </authorList>
    </citation>
    <scope>NUCLEOTIDE SEQUENCE [LARGE SCALE GENOMIC DNA]</scope>
</reference>
<evidence type="ECO:0000313" key="1">
    <source>
        <dbReference type="EMBL" id="CAB0003636.1"/>
    </source>
</evidence>
<dbReference type="AlphaFoldDB" id="A0A6H5GP79"/>
<name>A0A6H5GP79_9HEMI</name>
<organism evidence="1 2">
    <name type="scientific">Nesidiocoris tenuis</name>
    <dbReference type="NCBI Taxonomy" id="355587"/>
    <lineage>
        <taxon>Eukaryota</taxon>
        <taxon>Metazoa</taxon>
        <taxon>Ecdysozoa</taxon>
        <taxon>Arthropoda</taxon>
        <taxon>Hexapoda</taxon>
        <taxon>Insecta</taxon>
        <taxon>Pterygota</taxon>
        <taxon>Neoptera</taxon>
        <taxon>Paraneoptera</taxon>
        <taxon>Hemiptera</taxon>
        <taxon>Heteroptera</taxon>
        <taxon>Panheteroptera</taxon>
        <taxon>Cimicomorpha</taxon>
        <taxon>Miridae</taxon>
        <taxon>Dicyphina</taxon>
        <taxon>Nesidiocoris</taxon>
    </lineage>
</organism>
<sequence length="114" mass="12878">MESPIGGCHLIKILLDAVQTGRELRRRLTETNPFPFWQTGLSFFRLVADLPLLRGSLVINLEVADPPTAPKSTFARSSFCPAWFTWLRQLQVFRQTEPSPLPAMNLRPSKDAAK</sequence>
<gene>
    <name evidence="1" type="ORF">NTEN_LOCUS9146</name>
</gene>
<protein>
    <submittedName>
        <fullName evidence="1">Uncharacterized protein</fullName>
    </submittedName>
</protein>
<keyword evidence="2" id="KW-1185">Reference proteome</keyword>